<evidence type="ECO:0000259" key="7">
    <source>
        <dbReference type="Pfam" id="PF15297"/>
    </source>
</evidence>
<dbReference type="PANTHER" id="PTHR16076">
    <property type="entry name" value="CYTOSKELETON ASSOCIATED PROTEIN 2-RELATED"/>
    <property type="match status" value="1"/>
</dbReference>
<proteinExistence type="inferred from homology"/>
<evidence type="ECO:0000256" key="2">
    <source>
        <dbReference type="ARBA" id="ARBA00009468"/>
    </source>
</evidence>
<evidence type="ECO:0000256" key="3">
    <source>
        <dbReference type="ARBA" id="ARBA00022490"/>
    </source>
</evidence>
<feature type="region of interest" description="Disordered" evidence="6">
    <location>
        <begin position="1"/>
        <end position="52"/>
    </location>
</feature>
<comment type="subcellular location">
    <subcellularLocation>
        <location evidence="1">Cytoplasm</location>
        <location evidence="1">Cytoskeleton</location>
    </subcellularLocation>
</comment>
<evidence type="ECO:0000256" key="5">
    <source>
        <dbReference type="ARBA" id="ARBA00023212"/>
    </source>
</evidence>
<feature type="non-terminal residue" evidence="8">
    <location>
        <position position="653"/>
    </location>
</feature>
<organism evidence="8 9">
    <name type="scientific">Rissa tridactyla</name>
    <name type="common">Black-legged kittiwake</name>
    <name type="synonym">Larus tridactyla</name>
    <dbReference type="NCBI Taxonomy" id="75485"/>
    <lineage>
        <taxon>Eukaryota</taxon>
        <taxon>Metazoa</taxon>
        <taxon>Chordata</taxon>
        <taxon>Craniata</taxon>
        <taxon>Vertebrata</taxon>
        <taxon>Euteleostomi</taxon>
        <taxon>Archelosauria</taxon>
        <taxon>Archosauria</taxon>
        <taxon>Dinosauria</taxon>
        <taxon>Saurischia</taxon>
        <taxon>Theropoda</taxon>
        <taxon>Coelurosauria</taxon>
        <taxon>Aves</taxon>
        <taxon>Neognathae</taxon>
        <taxon>Neoaves</taxon>
        <taxon>Charadriiformes</taxon>
        <taxon>Laridae</taxon>
        <taxon>Rissa</taxon>
    </lineage>
</organism>
<feature type="compositionally biased region" description="Basic and acidic residues" evidence="6">
    <location>
        <begin position="474"/>
        <end position="516"/>
    </location>
</feature>
<keyword evidence="3" id="KW-0963">Cytoplasm</keyword>
<dbReference type="AlphaFoldDB" id="A0A7L3TCN3"/>
<dbReference type="GO" id="GO:0007026">
    <property type="term" value="P:negative regulation of microtubule depolymerization"/>
    <property type="evidence" value="ECO:0007669"/>
    <property type="project" value="TreeGrafter"/>
</dbReference>
<name>A0A7L3TCN3_RISTR</name>
<comment type="similarity">
    <text evidence="2">Belongs to the CKAP2 family.</text>
</comment>
<evidence type="ECO:0000256" key="4">
    <source>
        <dbReference type="ARBA" id="ARBA00022553"/>
    </source>
</evidence>
<dbReference type="EMBL" id="VZUC01000171">
    <property type="protein sequence ID" value="NXV35719.1"/>
    <property type="molecule type" value="Genomic_DNA"/>
</dbReference>
<evidence type="ECO:0000256" key="6">
    <source>
        <dbReference type="SAM" id="MobiDB-lite"/>
    </source>
</evidence>
<comment type="caution">
    <text evidence="8">The sequence shown here is derived from an EMBL/GenBank/DDBJ whole genome shotgun (WGS) entry which is preliminary data.</text>
</comment>
<feature type="compositionally biased region" description="Basic residues" evidence="6">
    <location>
        <begin position="517"/>
        <end position="532"/>
    </location>
</feature>
<dbReference type="InterPro" id="IPR026165">
    <property type="entry name" value="CKAP2_fam"/>
</dbReference>
<sequence>FLNSSRTRRATTNKLQDKIQLSTSPKPEMENKENANKMSWDRSSGTSEKNVTLNSSTVTVTNSISGTNYNPEDHACKDEVTEVKSQHVSLSKSFLQIKNMKQKQLIAEKENSSVCLPKKPVLGTYRGKVIQSKINSFRKAPRNEAEKSSLLDKKILPSATMPAARSSPTSRCSVVLKTIKGTNNPNPVKPIGVLPFQSKPSDKAAINSQSSLKKWQPTSAVMPKKVTVQKTMGGRGSQPPKAASNNSDCRALGGKKCADFREDARSKAPAKLISAIPGTKLGQESKTYSNRKSILPTESAVERRARLDEWRASRGKVMRRPPISVLLGPQSKSKELFSSGDSLDHVLYSEKVNKTLAECLQLTEQGCQGNEVRAMLEDLTQSTPGAKKLAKYWICCMRLEQMGPLEKLLAVYEEAILAGATPKDELRHALIDTMKNTESLLKSEDGESVTETHSSVAVEVSKEPNSSVEQVQETFKDLGSDDDQKAESDDKKAETSSEAIKEEMDLDLKPREEILPKKAKKHKTKEHTKKKGKCETEEQNEDEVKDIAQAVNSPEKENDASYLRCNPSTTPYVESVKMHHEANDSSAKHLKIVTPLRYSQRIREKMFKLSDAVKDQDPCAPPFEQLGELESKATAFIHRESNALKETSAEVEE</sequence>
<protein>
    <submittedName>
        <fullName evidence="8">CKAP2 protein</fullName>
    </submittedName>
</protein>
<dbReference type="InterPro" id="IPR029197">
    <property type="entry name" value="CKAP2_C"/>
</dbReference>
<evidence type="ECO:0000313" key="8">
    <source>
        <dbReference type="EMBL" id="NXV35719.1"/>
    </source>
</evidence>
<keyword evidence="5" id="KW-0206">Cytoskeleton</keyword>
<feature type="region of interest" description="Disordered" evidence="6">
    <location>
        <begin position="230"/>
        <end position="249"/>
    </location>
</feature>
<dbReference type="Pfam" id="PF15297">
    <property type="entry name" value="CKAP2_C"/>
    <property type="match status" value="1"/>
</dbReference>
<dbReference type="PANTHER" id="PTHR16076:SF8">
    <property type="entry name" value="CYTOSKELETON-ASSOCIATED PROTEIN 2"/>
    <property type="match status" value="1"/>
</dbReference>
<accession>A0A7L3TCN3</accession>
<feature type="compositionally biased region" description="Basic residues" evidence="6">
    <location>
        <begin position="1"/>
        <end position="11"/>
    </location>
</feature>
<feature type="region of interest" description="Disordered" evidence="6">
    <location>
        <begin position="441"/>
        <end position="544"/>
    </location>
</feature>
<feature type="compositionally biased region" description="Polar residues" evidence="6">
    <location>
        <begin position="12"/>
        <end position="25"/>
    </location>
</feature>
<feature type="non-terminal residue" evidence="8">
    <location>
        <position position="1"/>
    </location>
</feature>
<reference evidence="8 9" key="1">
    <citation type="submission" date="2019-09" db="EMBL/GenBank/DDBJ databases">
        <title>Bird 10,000 Genomes (B10K) Project - Family phase.</title>
        <authorList>
            <person name="Zhang G."/>
        </authorList>
    </citation>
    <scope>NUCLEOTIDE SEQUENCE [LARGE SCALE GENOMIC DNA]</scope>
    <source>
        <strain evidence="8">OUT-0021</strain>
        <tissue evidence="8">Blood</tissue>
    </source>
</reference>
<feature type="domain" description="Cytoskeleton-associated protein 2 C-terminal" evidence="7">
    <location>
        <begin position="286"/>
        <end position="496"/>
    </location>
</feature>
<evidence type="ECO:0000256" key="1">
    <source>
        <dbReference type="ARBA" id="ARBA00004245"/>
    </source>
</evidence>
<keyword evidence="4" id="KW-0597">Phosphoprotein</keyword>
<feature type="compositionally biased region" description="Polar residues" evidence="6">
    <location>
        <begin position="463"/>
        <end position="473"/>
    </location>
</feature>
<gene>
    <name evidence="8" type="primary">Ckap2</name>
    <name evidence="8" type="ORF">RISTRI_R04090</name>
</gene>
<evidence type="ECO:0000313" key="9">
    <source>
        <dbReference type="Proteomes" id="UP000540089"/>
    </source>
</evidence>
<keyword evidence="9" id="KW-1185">Reference proteome</keyword>
<dbReference type="GO" id="GO:0015630">
    <property type="term" value="C:microtubule cytoskeleton"/>
    <property type="evidence" value="ECO:0007669"/>
    <property type="project" value="TreeGrafter"/>
</dbReference>
<dbReference type="Proteomes" id="UP000540089">
    <property type="component" value="Unassembled WGS sequence"/>
</dbReference>